<dbReference type="Proteomes" id="UP000466931">
    <property type="component" value="Chromosome"/>
</dbReference>
<keyword evidence="3" id="KW-1185">Reference proteome</keyword>
<gene>
    <name evidence="2" type="ORF">MCNF_02840</name>
</gene>
<organism evidence="2 3">
    <name type="scientific">Mycolicibacterium confluentis</name>
    <dbReference type="NCBI Taxonomy" id="28047"/>
    <lineage>
        <taxon>Bacteria</taxon>
        <taxon>Bacillati</taxon>
        <taxon>Actinomycetota</taxon>
        <taxon>Actinomycetes</taxon>
        <taxon>Mycobacteriales</taxon>
        <taxon>Mycobacteriaceae</taxon>
        <taxon>Mycolicibacterium</taxon>
    </lineage>
</organism>
<protein>
    <recommendedName>
        <fullName evidence="4">ATPase</fullName>
    </recommendedName>
</protein>
<evidence type="ECO:0000313" key="2">
    <source>
        <dbReference type="EMBL" id="BBZ31679.1"/>
    </source>
</evidence>
<proteinExistence type="predicted"/>
<dbReference type="AlphaFoldDB" id="A0A7I7XR24"/>
<keyword evidence="1" id="KW-0732">Signal</keyword>
<accession>A0A7I7XR24</accession>
<evidence type="ECO:0000256" key="1">
    <source>
        <dbReference type="SAM" id="SignalP"/>
    </source>
</evidence>
<feature type="signal peptide" evidence="1">
    <location>
        <begin position="1"/>
        <end position="21"/>
    </location>
</feature>
<dbReference type="RefSeq" id="WP_179965714.1">
    <property type="nucleotide sequence ID" value="NZ_AP022612.1"/>
</dbReference>
<dbReference type="EMBL" id="AP022612">
    <property type="protein sequence ID" value="BBZ31679.1"/>
    <property type="molecule type" value="Genomic_DNA"/>
</dbReference>
<reference evidence="2" key="1">
    <citation type="journal article" date="2019" name="Emerg. Microbes Infect.">
        <title>Comprehensive subspecies identification of 175 nontuberculous mycobacteria species based on 7547 genomic profiles.</title>
        <authorList>
            <person name="Matsumoto Y."/>
            <person name="Kinjo T."/>
            <person name="Motooka D."/>
            <person name="Nabeya D."/>
            <person name="Jung N."/>
            <person name="Uechi K."/>
            <person name="Horii T."/>
            <person name="Iida T."/>
            <person name="Fujita J."/>
            <person name="Nakamura S."/>
        </authorList>
    </citation>
    <scope>NUCLEOTIDE SEQUENCE [LARGE SCALE GENOMIC DNA]</scope>
    <source>
        <strain evidence="2">JCM 13671</strain>
    </source>
</reference>
<reference evidence="2" key="2">
    <citation type="submission" date="2020-02" db="EMBL/GenBank/DDBJ databases">
        <authorList>
            <person name="Matsumoto Y."/>
            <person name="Motooka D."/>
            <person name="Nakamura S."/>
        </authorList>
    </citation>
    <scope>NUCLEOTIDE SEQUENCE</scope>
    <source>
        <strain evidence="2">JCM 13671</strain>
    </source>
</reference>
<evidence type="ECO:0000313" key="3">
    <source>
        <dbReference type="Proteomes" id="UP000466931"/>
    </source>
</evidence>
<feature type="chain" id="PRO_5029696355" description="ATPase" evidence="1">
    <location>
        <begin position="22"/>
        <end position="217"/>
    </location>
</feature>
<evidence type="ECO:0008006" key="4">
    <source>
        <dbReference type="Google" id="ProtNLM"/>
    </source>
</evidence>
<sequence>MLRVFLAGVLGAGLIAVPAARSDPQTCPPTCDRIPAAAWIEPWAIPMNTTHHWPRPAQVAVPVPAPRFKFEEICATPPPRDDPRSFAVAARAAVASPPGRWNLQAQVLHWRGDTGQGGAWAMQVHDAAVAALRSCQVSAPQYSPTLTTADDGRFAAVISGPHVVHQYLIADPFNSSVSELVLWTTPGPDVAWPLVPDDRVLDALEAALCGAYLASCG</sequence>
<name>A0A7I7XR24_9MYCO</name>